<accession>A0A1H2R6I1</accession>
<proteinExistence type="predicted"/>
<evidence type="ECO:0000313" key="1">
    <source>
        <dbReference type="EMBL" id="SDW15062.1"/>
    </source>
</evidence>
<gene>
    <name evidence="1" type="ORF">SAMN05444420_101363</name>
</gene>
<evidence type="ECO:0000313" key="2">
    <source>
        <dbReference type="Proteomes" id="UP000182771"/>
    </source>
</evidence>
<protein>
    <submittedName>
        <fullName evidence="1">Uncharacterized protein</fullName>
    </submittedName>
</protein>
<dbReference type="GeneID" id="85017770"/>
<reference evidence="1 2" key="1">
    <citation type="submission" date="2016-10" db="EMBL/GenBank/DDBJ databases">
        <authorList>
            <person name="Varghese N."/>
            <person name="Submissions S."/>
        </authorList>
    </citation>
    <scope>NUCLEOTIDE SEQUENCE [LARGE SCALE GENOMIC DNA]</scope>
    <source>
        <strain evidence="1 2">DSM 11449</strain>
    </source>
</reference>
<sequence length="184" mass="21973">MQLTQKLKQIFISDLEKYSPFMERDLKKLLMNVSIPYLNGKEVAHVVAFCFEYDYEDLTISFWALGENNEIISEILELPTERDEKHFPSDKFVVEEEDLEDLLYETELEENEIEDLLIEYRQEKLAIFTNWFIARWKNVTEQLNVTIDAYFSKLNAFYKTDLNTLEPISSEEIQEKYTNPENEI</sequence>
<dbReference type="OrthoDB" id="1148946at2"/>
<name>A0A1H2R6I1_9FLAO</name>
<dbReference type="RefSeq" id="WP_016419643.1">
    <property type="nucleotide sequence ID" value="NZ_CALGWW010000096.1"/>
</dbReference>
<dbReference type="Proteomes" id="UP000182771">
    <property type="component" value="Unassembled WGS sequence"/>
</dbReference>
<comment type="caution">
    <text evidence="1">The sequence shown here is derived from an EMBL/GenBank/DDBJ whole genome shotgun (WGS) entry which is preliminary data.</text>
</comment>
<dbReference type="AlphaFoldDB" id="A0A1H2R6I1"/>
<keyword evidence="2" id="KW-1185">Reference proteome</keyword>
<organism evidence="1 2">
    <name type="scientific">Capnocytophaga granulosa</name>
    <dbReference type="NCBI Taxonomy" id="45242"/>
    <lineage>
        <taxon>Bacteria</taxon>
        <taxon>Pseudomonadati</taxon>
        <taxon>Bacteroidota</taxon>
        <taxon>Flavobacteriia</taxon>
        <taxon>Flavobacteriales</taxon>
        <taxon>Flavobacteriaceae</taxon>
        <taxon>Capnocytophaga</taxon>
    </lineage>
</organism>
<dbReference type="EMBL" id="FNND01000001">
    <property type="protein sequence ID" value="SDW15062.1"/>
    <property type="molecule type" value="Genomic_DNA"/>
</dbReference>